<accession>A0A285VWJ2</accession>
<dbReference type="InterPro" id="IPR012341">
    <property type="entry name" value="6hp_glycosidase-like_sf"/>
</dbReference>
<evidence type="ECO:0000259" key="3">
    <source>
        <dbReference type="Pfam" id="PF17167"/>
    </source>
</evidence>
<evidence type="ECO:0000256" key="1">
    <source>
        <dbReference type="ARBA" id="ARBA00022676"/>
    </source>
</evidence>
<sequence length="1122" mass="118617">MTDRDAGARIEDGAIQLQVTSTGAPRAASAHGVSLLLHPATELEDGLAGLWLRVRAEGTGAHQPHALLGTASGGTTCRRQASPSGGDRLVRDGLVDGLRWSWSLSLLEGQVEGRAGWSWDVLVTNERSQPVEVDLVHAQDLALSPAAVLAANTLYPSQYLDLTPVDLGNRGTAVAVRQNMPGPTAPWALVACRTPATRWATDLLQLTGRGLPEGAPWPGLRRDLPATRLQHEHAAAVLQSDPVTLAPGTSWRSGFVVVALADHPEATSDADATVLEGARPGEALRHAGTDEGSEERGASLVGTGTAYLPARALTGAELDDLAGPRRNHPETVAGTVLSWFDDHGAHLVTAAKQAAVLRPHGQILRPLGELFPGEHDVTTTVWMDGSFCSHLTQGHAALGRSLSLRPSPLGLGRVHGLRVAVDLGQGWQLLGTPSLWRSALDSTTWWYAVDDHLLRVHADGPTADGRCRVAVETLQGEPVPSMVLLALDWSGAPGATGDVDVAGGALTVRVPAGALRGTADDARLEVRVDGCELEEVGDDAALFSDGTSRGEPVVTIRLGGARSWSVELRARTTGADGDGPPAEERGWSDVGRRVGVGTEAAGPAADLLGRLDAITGWYAHDALVHYLSPRGLEQHTGGAWGTRDVCQGPVGLLRAWGAHLQWRELLLMIFRAQHERGDWPQAFDFLPAHRVDVVDTAHGDVVYWPLLALGQYLVATADHGILDEDLPFTGDGSPGSTASLLDHVHRALDAVEATFVEGYALPAYGHGDWNDSLQPADPGLARRMVSTWTVVLQAEALRRLADGVGERHVETAARAQRLAASGVRDLRAHLLVDGVLSGYGVVGEDGVAPLIHPRDDRTGLHYSLLPMIHAVAGDLLSPEEARAHLAIVAEHLTGPDGARLFDRPVAYRGGPVEMFQRAEASTFFGREIGIMYVHAHLRYAEALARVGDGPGLLRALARAVPIGVTDLVPSAAPRQANAYSSSSDGAFADRYQASRDYDQLLAGEVALEAGWRVYSSGPGLFLEVLTQGMLGLRHAGDELELDPVLDPSLGSVSARLETSVGALRVEIRCGEAGFGPVSVTAGARPLSVRRLENPYRVGGVAVPISEVAAVAGTGEPVVIQLE</sequence>
<keyword evidence="7" id="KW-1185">Reference proteome</keyword>
<dbReference type="Gene3D" id="1.50.10.10">
    <property type="match status" value="1"/>
</dbReference>
<evidence type="ECO:0000256" key="2">
    <source>
        <dbReference type="ARBA" id="ARBA00022679"/>
    </source>
</evidence>
<dbReference type="Pfam" id="PF21958">
    <property type="entry name" value="SOGP_N"/>
    <property type="match status" value="1"/>
</dbReference>
<reference evidence="7" key="1">
    <citation type="submission" date="2017-08" db="EMBL/GenBank/DDBJ databases">
        <authorList>
            <person name="Varghese N."/>
            <person name="Submissions S."/>
        </authorList>
    </citation>
    <scope>NUCLEOTIDE SEQUENCE [LARGE SCALE GENOMIC DNA]</scope>
    <source>
        <strain evidence="7">USBA17B2</strain>
    </source>
</reference>
<dbReference type="Proteomes" id="UP000219688">
    <property type="component" value="Unassembled WGS sequence"/>
</dbReference>
<dbReference type="Gene3D" id="2.70.98.40">
    <property type="entry name" value="Glycoside hydrolase, family 65, N-terminal domain"/>
    <property type="match status" value="1"/>
</dbReference>
<dbReference type="GO" id="GO:0016757">
    <property type="term" value="F:glycosyltransferase activity"/>
    <property type="evidence" value="ECO:0007669"/>
    <property type="project" value="UniProtKB-KW"/>
</dbReference>
<dbReference type="Pfam" id="PF21250">
    <property type="entry name" value="SOGP_2nd"/>
    <property type="match status" value="1"/>
</dbReference>
<feature type="domain" description="Glycoside phosphorylase super sandwich" evidence="4">
    <location>
        <begin position="324"/>
        <end position="483"/>
    </location>
</feature>
<proteinExistence type="predicted"/>
<evidence type="ECO:0000259" key="5">
    <source>
        <dbReference type="Pfam" id="PF21958"/>
    </source>
</evidence>
<dbReference type="Pfam" id="PF17167">
    <property type="entry name" value="Glyco_hydro_94"/>
    <property type="match status" value="1"/>
</dbReference>
<keyword evidence="1" id="KW-0328">Glycosyltransferase</keyword>
<evidence type="ECO:0000313" key="6">
    <source>
        <dbReference type="EMBL" id="SOC57011.1"/>
    </source>
</evidence>
<dbReference type="InterPro" id="IPR037018">
    <property type="entry name" value="GH65_N"/>
</dbReference>
<dbReference type="AlphaFoldDB" id="A0A285VWJ2"/>
<organism evidence="6 7">
    <name type="scientific">Ornithinimicrobium cerasi</name>
    <dbReference type="NCBI Taxonomy" id="2248773"/>
    <lineage>
        <taxon>Bacteria</taxon>
        <taxon>Bacillati</taxon>
        <taxon>Actinomycetota</taxon>
        <taxon>Actinomycetes</taxon>
        <taxon>Micrococcales</taxon>
        <taxon>Ornithinimicrobiaceae</taxon>
        <taxon>Ornithinimicrobium</taxon>
    </lineage>
</organism>
<evidence type="ECO:0000313" key="7">
    <source>
        <dbReference type="Proteomes" id="UP000219688"/>
    </source>
</evidence>
<dbReference type="PANTHER" id="PTHR37469">
    <property type="entry name" value="CELLOBIONIC ACID PHOSPHORYLASE-RELATED"/>
    <property type="match status" value="1"/>
</dbReference>
<evidence type="ECO:0000259" key="4">
    <source>
        <dbReference type="Pfam" id="PF21250"/>
    </source>
</evidence>
<dbReference type="InterPro" id="IPR033432">
    <property type="entry name" value="GH94_catalytic"/>
</dbReference>
<feature type="domain" description="Glycosyl hydrolase 94 catalytic" evidence="3">
    <location>
        <begin position="700"/>
        <end position="824"/>
    </location>
</feature>
<gene>
    <name evidence="6" type="ORF">SAMN05421879_11052</name>
</gene>
<dbReference type="InterPro" id="IPR008928">
    <property type="entry name" value="6-hairpin_glycosidase_sf"/>
</dbReference>
<protein>
    <submittedName>
        <fullName evidence="6">Cellobiose phosphorylase</fullName>
    </submittedName>
</protein>
<dbReference type="InterPro" id="IPR053831">
    <property type="entry name" value="SOGP_N"/>
</dbReference>
<dbReference type="RefSeq" id="WP_097188825.1">
    <property type="nucleotide sequence ID" value="NZ_OBQK01000010.1"/>
</dbReference>
<dbReference type="InterPro" id="IPR048771">
    <property type="entry name" value="SOGP_2nd"/>
</dbReference>
<dbReference type="PANTHER" id="PTHR37469:SF2">
    <property type="entry name" value="CELLOBIONIC ACID PHOSPHORYLASE"/>
    <property type="match status" value="1"/>
</dbReference>
<name>A0A285VWJ2_9MICO</name>
<dbReference type="SUPFAM" id="SSF48208">
    <property type="entry name" value="Six-hairpin glycosidases"/>
    <property type="match status" value="1"/>
</dbReference>
<dbReference type="InterPro" id="IPR052047">
    <property type="entry name" value="GH94_Enzymes"/>
</dbReference>
<keyword evidence="2" id="KW-0808">Transferase</keyword>
<dbReference type="GO" id="GO:0005975">
    <property type="term" value="P:carbohydrate metabolic process"/>
    <property type="evidence" value="ECO:0007669"/>
    <property type="project" value="InterPro"/>
</dbReference>
<feature type="domain" description="SOGP N-terminal" evidence="5">
    <location>
        <begin position="19"/>
        <end position="249"/>
    </location>
</feature>
<dbReference type="EMBL" id="OBQK01000010">
    <property type="protein sequence ID" value="SOC57011.1"/>
    <property type="molecule type" value="Genomic_DNA"/>
</dbReference>